<evidence type="ECO:0000259" key="7">
    <source>
        <dbReference type="Pfam" id="PF00775"/>
    </source>
</evidence>
<evidence type="ECO:0000313" key="10">
    <source>
        <dbReference type="Proteomes" id="UP000199546"/>
    </source>
</evidence>
<dbReference type="GO" id="GO:0009712">
    <property type="term" value="P:catechol-containing compound metabolic process"/>
    <property type="evidence" value="ECO:0007669"/>
    <property type="project" value="InterPro"/>
</dbReference>
<dbReference type="InterPro" id="IPR015889">
    <property type="entry name" value="Intradiol_dOase_core"/>
</dbReference>
<dbReference type="PANTHER" id="PTHR33711:SF7">
    <property type="entry name" value="INTRADIOL RING-CLEAVAGE DIOXYGENASES DOMAIN-CONTAINING PROTEIN-RELATED"/>
    <property type="match status" value="1"/>
</dbReference>
<proteinExistence type="inferred from homology"/>
<dbReference type="GO" id="GO:0018576">
    <property type="term" value="F:catechol 1,2-dioxygenase activity"/>
    <property type="evidence" value="ECO:0007669"/>
    <property type="project" value="InterPro"/>
</dbReference>
<dbReference type="InterPro" id="IPR000627">
    <property type="entry name" value="Intradiol_dOase_C"/>
</dbReference>
<dbReference type="InterPro" id="IPR050770">
    <property type="entry name" value="Intradiol_RC_Dioxygenase"/>
</dbReference>
<accession>A0A1I7D290</accession>
<dbReference type="InterPro" id="IPR007535">
    <property type="entry name" value="Catechol_dOase_N"/>
</dbReference>
<dbReference type="Proteomes" id="UP000199546">
    <property type="component" value="Unassembled WGS sequence"/>
</dbReference>
<feature type="domain" description="Catechol dioxygenase N-terminal" evidence="8">
    <location>
        <begin position="36"/>
        <end position="106"/>
    </location>
</feature>
<evidence type="ECO:0000256" key="3">
    <source>
        <dbReference type="ARBA" id="ARBA00022723"/>
    </source>
</evidence>
<dbReference type="GO" id="GO:0008199">
    <property type="term" value="F:ferric iron binding"/>
    <property type="evidence" value="ECO:0007669"/>
    <property type="project" value="InterPro"/>
</dbReference>
<evidence type="ECO:0000313" key="9">
    <source>
        <dbReference type="EMBL" id="SFU05773.1"/>
    </source>
</evidence>
<feature type="domain" description="Intradiol ring-cleavage dioxygenases" evidence="7">
    <location>
        <begin position="119"/>
        <end position="274"/>
    </location>
</feature>
<sequence>MTDSQAHEQADGHSDFVEDLASLTPTVLASYSRIEDERLRELVTSAISHLHAFVREVGLTNQEWRQALDFVNALGRGAGPGSNRAMALSDLLGVSTLVCLLEDTAVTGGAHHTASSVLGPVWRQGAPFVESGGSLLRSETPGEPLLFTGRVLDPSGNPLPDVTVHVWQATPDGLYENQDEEQEEMNLRARFTTGADGTFQFRSVLPGGYPIPTVEPLGTMLRLAKRPAWRPAHIHFMLHREGLRTLVTQIFHPLDPHLHQDAAFGATKDLMMGGFEEHTGPAPEPGIEGTWYTAEETFVMVPGESVVPAAPIE</sequence>
<name>A0A1I7D290_9ACTN</name>
<organism evidence="9 10">
    <name type="scientific">Geodermatophilus amargosae</name>
    <dbReference type="NCBI Taxonomy" id="1296565"/>
    <lineage>
        <taxon>Bacteria</taxon>
        <taxon>Bacillati</taxon>
        <taxon>Actinomycetota</taxon>
        <taxon>Actinomycetes</taxon>
        <taxon>Geodermatophilales</taxon>
        <taxon>Geodermatophilaceae</taxon>
        <taxon>Geodermatophilus</taxon>
    </lineage>
</organism>
<dbReference type="RefSeq" id="WP_093584239.1">
    <property type="nucleotide sequence ID" value="NZ_FPBA01000031.1"/>
</dbReference>
<keyword evidence="5" id="KW-0560">Oxidoreductase</keyword>
<dbReference type="OrthoDB" id="9800887at2"/>
<comment type="cofactor">
    <cofactor evidence="1">
        <name>Fe(3+)</name>
        <dbReference type="ChEBI" id="CHEBI:29034"/>
    </cofactor>
</comment>
<dbReference type="Pfam" id="PF04444">
    <property type="entry name" value="Dioxygenase_N"/>
    <property type="match status" value="1"/>
</dbReference>
<evidence type="ECO:0000256" key="4">
    <source>
        <dbReference type="ARBA" id="ARBA00022964"/>
    </source>
</evidence>
<keyword evidence="10" id="KW-1185">Reference proteome</keyword>
<dbReference type="PANTHER" id="PTHR33711">
    <property type="entry name" value="DIOXYGENASE, PUTATIVE (AFU_ORTHOLOGUE AFUA_2G02910)-RELATED"/>
    <property type="match status" value="1"/>
</dbReference>
<dbReference type="AlphaFoldDB" id="A0A1I7D290"/>
<protein>
    <submittedName>
        <fullName evidence="9">Catechol 1,2-dioxygenase</fullName>
    </submittedName>
</protein>
<keyword evidence="4 9" id="KW-0223">Dioxygenase</keyword>
<evidence type="ECO:0000256" key="1">
    <source>
        <dbReference type="ARBA" id="ARBA00001965"/>
    </source>
</evidence>
<gene>
    <name evidence="9" type="ORF">SAMN05660657_05208</name>
</gene>
<comment type="similarity">
    <text evidence="2">Belongs to the intradiol ring-cleavage dioxygenase family.</text>
</comment>
<evidence type="ECO:0000256" key="2">
    <source>
        <dbReference type="ARBA" id="ARBA00007825"/>
    </source>
</evidence>
<evidence type="ECO:0000259" key="8">
    <source>
        <dbReference type="Pfam" id="PF04444"/>
    </source>
</evidence>
<dbReference type="EMBL" id="FPBA01000031">
    <property type="protein sequence ID" value="SFU05773.1"/>
    <property type="molecule type" value="Genomic_DNA"/>
</dbReference>
<dbReference type="Gene3D" id="2.60.130.10">
    <property type="entry name" value="Aromatic compound dioxygenase"/>
    <property type="match status" value="1"/>
</dbReference>
<dbReference type="STRING" id="1296565.SAMN05660657_05208"/>
<evidence type="ECO:0000256" key="6">
    <source>
        <dbReference type="ARBA" id="ARBA00023004"/>
    </source>
</evidence>
<evidence type="ECO:0000256" key="5">
    <source>
        <dbReference type="ARBA" id="ARBA00023002"/>
    </source>
</evidence>
<keyword evidence="6" id="KW-0408">Iron</keyword>
<dbReference type="SUPFAM" id="SSF49482">
    <property type="entry name" value="Aromatic compound dioxygenase"/>
    <property type="match status" value="1"/>
</dbReference>
<keyword evidence="3" id="KW-0479">Metal-binding</keyword>
<reference evidence="10" key="1">
    <citation type="submission" date="2016-10" db="EMBL/GenBank/DDBJ databases">
        <authorList>
            <person name="Varghese N."/>
            <person name="Submissions S."/>
        </authorList>
    </citation>
    <scope>NUCLEOTIDE SEQUENCE [LARGE SCALE GENOMIC DNA]</scope>
    <source>
        <strain evidence="10">DSM 46136</strain>
    </source>
</reference>
<dbReference type="Pfam" id="PF00775">
    <property type="entry name" value="Dioxygenase_C"/>
    <property type="match status" value="1"/>
</dbReference>